<gene>
    <name evidence="3 4" type="primary">LOC111117768</name>
</gene>
<proteinExistence type="predicted"/>
<feature type="chain" id="PRO_5044666137" evidence="1">
    <location>
        <begin position="26"/>
        <end position="109"/>
    </location>
</feature>
<evidence type="ECO:0000313" key="4">
    <source>
        <dbReference type="RefSeq" id="XP_022312721.1"/>
    </source>
</evidence>
<evidence type="ECO:0000256" key="1">
    <source>
        <dbReference type="SAM" id="SignalP"/>
    </source>
</evidence>
<organism evidence="2 3">
    <name type="scientific">Crassostrea virginica</name>
    <name type="common">Eastern oyster</name>
    <dbReference type="NCBI Taxonomy" id="6565"/>
    <lineage>
        <taxon>Eukaryota</taxon>
        <taxon>Metazoa</taxon>
        <taxon>Spiralia</taxon>
        <taxon>Lophotrochozoa</taxon>
        <taxon>Mollusca</taxon>
        <taxon>Bivalvia</taxon>
        <taxon>Autobranchia</taxon>
        <taxon>Pteriomorphia</taxon>
        <taxon>Ostreida</taxon>
        <taxon>Ostreoidea</taxon>
        <taxon>Ostreidae</taxon>
        <taxon>Crassostrea</taxon>
    </lineage>
</organism>
<protein>
    <submittedName>
        <fullName evidence="3 4">Uncharacterized protein LOC111117768</fullName>
    </submittedName>
</protein>
<reference evidence="3 4" key="1">
    <citation type="submission" date="2025-04" db="UniProtKB">
        <authorList>
            <consortium name="RefSeq"/>
        </authorList>
    </citation>
    <scope>IDENTIFICATION</scope>
    <source>
        <tissue evidence="3 4">Whole sample</tissue>
    </source>
</reference>
<accession>A0A8B8CAP1</accession>
<evidence type="ECO:0000313" key="3">
    <source>
        <dbReference type="RefSeq" id="XP_022312720.1"/>
    </source>
</evidence>
<keyword evidence="2" id="KW-1185">Reference proteome</keyword>
<keyword evidence="1" id="KW-0732">Signal</keyword>
<dbReference type="OrthoDB" id="6148957at2759"/>
<name>A0A8B8CAP1_CRAVI</name>
<evidence type="ECO:0000313" key="2">
    <source>
        <dbReference type="Proteomes" id="UP000694844"/>
    </source>
</evidence>
<dbReference type="Proteomes" id="UP000694844">
    <property type="component" value="Chromosome 10"/>
</dbReference>
<dbReference type="RefSeq" id="XP_022312721.1">
    <property type="nucleotide sequence ID" value="XM_022457013.1"/>
</dbReference>
<dbReference type="GeneID" id="111117768"/>
<feature type="signal peptide" evidence="1">
    <location>
        <begin position="1"/>
        <end position="25"/>
    </location>
</feature>
<sequence length="109" mass="12405">MVSPVSLSWTRLLTVVCTLSLCVAGYTPDYQDSLSEDRGSIPRTKFLQNFIRTLRNSDLDPGLPLRALVPRGYSTGRYEGIPDKRDYGINPPFHELCRMLNMPYCAYRS</sequence>
<dbReference type="RefSeq" id="XP_022312720.1">
    <property type="nucleotide sequence ID" value="XM_022457012.1"/>
</dbReference>
<dbReference type="AlphaFoldDB" id="A0A8B8CAP1"/>
<dbReference type="KEGG" id="cvn:111117768"/>